<protein>
    <recommendedName>
        <fullName evidence="13">RNA binding protein Nrd1</fullName>
    </recommendedName>
</protein>
<accession>A0AA38X191</accession>
<dbReference type="GO" id="GO:0031124">
    <property type="term" value="P:mRNA 3'-end processing"/>
    <property type="evidence" value="ECO:0007669"/>
    <property type="project" value="UniProtKB-ARBA"/>
</dbReference>
<organism evidence="11 12">
    <name type="scientific">Cladophialophora chaetospira</name>
    <dbReference type="NCBI Taxonomy" id="386627"/>
    <lineage>
        <taxon>Eukaryota</taxon>
        <taxon>Fungi</taxon>
        <taxon>Dikarya</taxon>
        <taxon>Ascomycota</taxon>
        <taxon>Pezizomycotina</taxon>
        <taxon>Eurotiomycetes</taxon>
        <taxon>Chaetothyriomycetidae</taxon>
        <taxon>Chaetothyriales</taxon>
        <taxon>Herpotrichiellaceae</taxon>
        <taxon>Cladophialophora</taxon>
    </lineage>
</organism>
<dbReference type="GO" id="GO:0010629">
    <property type="term" value="P:negative regulation of gene expression"/>
    <property type="evidence" value="ECO:0007669"/>
    <property type="project" value="UniProtKB-ARBA"/>
</dbReference>
<dbReference type="InterPro" id="IPR006569">
    <property type="entry name" value="CID_dom"/>
</dbReference>
<evidence type="ECO:0000256" key="6">
    <source>
        <dbReference type="ARBA" id="ARBA00023242"/>
    </source>
</evidence>
<feature type="region of interest" description="Disordered" evidence="8">
    <location>
        <begin position="359"/>
        <end position="465"/>
    </location>
</feature>
<dbReference type="Gene3D" id="1.25.40.90">
    <property type="match status" value="1"/>
</dbReference>
<dbReference type="InterPro" id="IPR048892">
    <property type="entry name" value="Nrd1_Seb1_dom2"/>
</dbReference>
<name>A0AA38X191_9EURO</name>
<feature type="compositionally biased region" description="Basic and acidic residues" evidence="8">
    <location>
        <begin position="400"/>
        <end position="435"/>
    </location>
</feature>
<keyword evidence="3" id="KW-0747">Spliceosome</keyword>
<dbReference type="PROSITE" id="PS51391">
    <property type="entry name" value="CID"/>
    <property type="match status" value="1"/>
</dbReference>
<evidence type="ECO:0000256" key="1">
    <source>
        <dbReference type="ARBA" id="ARBA00004123"/>
    </source>
</evidence>
<feature type="domain" description="CID" evidence="10">
    <location>
        <begin position="1"/>
        <end position="154"/>
    </location>
</feature>
<dbReference type="PANTHER" id="PTHR14089:SF2">
    <property type="entry name" value="PRE-MRNA-SPLICING FACTOR CWC2"/>
    <property type="match status" value="1"/>
</dbReference>
<dbReference type="GO" id="GO:0036002">
    <property type="term" value="F:pre-mRNA binding"/>
    <property type="evidence" value="ECO:0007669"/>
    <property type="project" value="TreeGrafter"/>
</dbReference>
<dbReference type="InterPro" id="IPR008942">
    <property type="entry name" value="ENTH_VHS"/>
</dbReference>
<feature type="region of interest" description="Disordered" evidence="8">
    <location>
        <begin position="606"/>
        <end position="664"/>
    </location>
</feature>
<keyword evidence="2" id="KW-0597">Phosphoprotein</keyword>
<dbReference type="InterPro" id="IPR035979">
    <property type="entry name" value="RBD_domain_sf"/>
</dbReference>
<dbReference type="SMART" id="SM00582">
    <property type="entry name" value="RPR"/>
    <property type="match status" value="1"/>
</dbReference>
<keyword evidence="12" id="KW-1185">Reference proteome</keyword>
<dbReference type="FunFam" id="3.30.70.330:FF:000397">
    <property type="entry name" value="RNA binding protein Nrd1"/>
    <property type="match status" value="1"/>
</dbReference>
<dbReference type="GO" id="GO:0017070">
    <property type="term" value="F:U6 snRNA binding"/>
    <property type="evidence" value="ECO:0007669"/>
    <property type="project" value="TreeGrafter"/>
</dbReference>
<dbReference type="SMART" id="SM00360">
    <property type="entry name" value="RRM"/>
    <property type="match status" value="1"/>
</dbReference>
<evidence type="ECO:0000256" key="4">
    <source>
        <dbReference type="ARBA" id="ARBA00022884"/>
    </source>
</evidence>
<dbReference type="GO" id="GO:0006369">
    <property type="term" value="P:termination of RNA polymerase II transcription"/>
    <property type="evidence" value="ECO:0007669"/>
    <property type="project" value="UniProtKB-ARBA"/>
</dbReference>
<evidence type="ECO:0000256" key="5">
    <source>
        <dbReference type="ARBA" id="ARBA00023187"/>
    </source>
</evidence>
<sequence>MSSAVAELDSILQSMLNLKPPGVSGTKITSITTLCTANIQSESVLIQKLYTHFKKTPGTHKLGVLYVVDSVTRQWVDQAKKSGQQLGSGAPDGTFAAGVTRVTELLPVLMNDIIASAPEDQKVKVKKLLEIWDRSNTFPAPLLASIKEKLDAPKGTLTTSSPFADWQHSNVRVVSTTPEGSPAPGFVPLGQPLPTNSMAAKPQQPQQDTSAILEALKNMAKQNNAAQPAASAPAQASLNNLLGSHSGIPQTNSTVNPGHASAVANGQAVNPLGALFAGMNNGAQSQSPANIPANPLAAFLPQQAHAPAMPQPAIPLGQDVSGQAQVQIQLLQLLASQGVPPDQWATALQLLNMQTANGGGANGMSVPPPVPGNSWAQGQSRDGHTNSPPNQYRRRSRSPGFDRRRDLSPRRGRRDSPGADGHRNDRDGRRGDYRQRSPVNRRRRSPSPASDYNLPPPGPKDIQWDTNLPRGHIKVFSRTLFVGGVTSSEAHLRSLFSKYGIVQTCIVNIDKRHAFIKMINRRDAEAARIGMEEHKSGDMQLRTKWGVGFGPRDCSDYQTGVSIIPIERLTDADRKWLLTAEYGGTGGMPIQEGMVVQEPDIEIGAGVSSKAMSRRIATDSGGRRGPQSSRNFGGRDDNRYRDNDRRDRDDRGGSNNPNNMPVGVMPNMPFPVNFNMPGMPPFPAGFQLPNFQQQNQQE</sequence>
<dbReference type="EMBL" id="JAPDRK010000018">
    <property type="protein sequence ID" value="KAJ9604847.1"/>
    <property type="molecule type" value="Genomic_DNA"/>
</dbReference>
<evidence type="ECO:0000313" key="11">
    <source>
        <dbReference type="EMBL" id="KAJ9604847.1"/>
    </source>
</evidence>
<evidence type="ECO:0008006" key="13">
    <source>
        <dbReference type="Google" id="ProtNLM"/>
    </source>
</evidence>
<dbReference type="Proteomes" id="UP001172673">
    <property type="component" value="Unassembled WGS sequence"/>
</dbReference>
<reference evidence="11" key="1">
    <citation type="submission" date="2022-10" db="EMBL/GenBank/DDBJ databases">
        <title>Culturing micro-colonial fungi from biological soil crusts in the Mojave desert and describing Neophaeococcomyces mojavensis, and introducing the new genera and species Taxawa tesnikishii.</title>
        <authorList>
            <person name="Kurbessoian T."/>
            <person name="Stajich J.E."/>
        </authorList>
    </citation>
    <scope>NUCLEOTIDE SEQUENCE</scope>
    <source>
        <strain evidence="11">TK_41</strain>
    </source>
</reference>
<evidence type="ECO:0000259" key="9">
    <source>
        <dbReference type="PROSITE" id="PS50102"/>
    </source>
</evidence>
<dbReference type="GO" id="GO:0000974">
    <property type="term" value="C:Prp19 complex"/>
    <property type="evidence" value="ECO:0007669"/>
    <property type="project" value="TreeGrafter"/>
</dbReference>
<gene>
    <name evidence="11" type="ORF">H2200_010962</name>
</gene>
<evidence type="ECO:0000256" key="2">
    <source>
        <dbReference type="ARBA" id="ARBA00022553"/>
    </source>
</evidence>
<dbReference type="FunFam" id="1.25.40.90:FF:000026">
    <property type="entry name" value="RNA binding protein Nrd1"/>
    <property type="match status" value="1"/>
</dbReference>
<dbReference type="GO" id="GO:0031126">
    <property type="term" value="P:sno(s)RNA 3'-end processing"/>
    <property type="evidence" value="ECO:0007669"/>
    <property type="project" value="UniProtKB-ARBA"/>
</dbReference>
<dbReference type="SUPFAM" id="SSF54928">
    <property type="entry name" value="RNA-binding domain, RBD"/>
    <property type="match status" value="1"/>
</dbReference>
<feature type="compositionally biased region" description="Low complexity" evidence="8">
    <location>
        <begin position="653"/>
        <end position="664"/>
    </location>
</feature>
<evidence type="ECO:0000259" key="10">
    <source>
        <dbReference type="PROSITE" id="PS51391"/>
    </source>
</evidence>
<dbReference type="Gene3D" id="3.30.70.330">
    <property type="match status" value="1"/>
</dbReference>
<keyword evidence="4 7" id="KW-0694">RNA-binding</keyword>
<dbReference type="InterPro" id="IPR039171">
    <property type="entry name" value="Cwc2/Slt11"/>
</dbReference>
<feature type="compositionally biased region" description="Basic and acidic residues" evidence="8">
    <location>
        <begin position="633"/>
        <end position="652"/>
    </location>
</feature>
<dbReference type="AlphaFoldDB" id="A0AA38X191"/>
<dbReference type="Pfam" id="PF04818">
    <property type="entry name" value="CID"/>
    <property type="match status" value="1"/>
</dbReference>
<keyword evidence="3" id="KW-0507">mRNA processing</keyword>
<evidence type="ECO:0000256" key="8">
    <source>
        <dbReference type="SAM" id="MobiDB-lite"/>
    </source>
</evidence>
<comment type="caution">
    <text evidence="11">The sequence shown here is derived from an EMBL/GenBank/DDBJ whole genome shotgun (WGS) entry which is preliminary data.</text>
</comment>
<dbReference type="GO" id="GO:0071007">
    <property type="term" value="C:U2-type catalytic step 2 spliceosome"/>
    <property type="evidence" value="ECO:0007669"/>
    <property type="project" value="TreeGrafter"/>
</dbReference>
<dbReference type="Pfam" id="PF21380">
    <property type="entry name" value="Nrd1-Seb1_dom2"/>
    <property type="match status" value="1"/>
</dbReference>
<evidence type="ECO:0000256" key="3">
    <source>
        <dbReference type="ARBA" id="ARBA00022728"/>
    </source>
</evidence>
<dbReference type="PANTHER" id="PTHR14089">
    <property type="entry name" value="PRE-MRNA-SPLICING FACTOR RBM22"/>
    <property type="match status" value="1"/>
</dbReference>
<keyword evidence="6" id="KW-0539">Nucleus</keyword>
<evidence type="ECO:0000313" key="12">
    <source>
        <dbReference type="Proteomes" id="UP001172673"/>
    </source>
</evidence>
<keyword evidence="5" id="KW-0508">mRNA splicing</keyword>
<dbReference type="Pfam" id="PF00076">
    <property type="entry name" value="RRM_1"/>
    <property type="match status" value="1"/>
</dbReference>
<dbReference type="CDD" id="cd16984">
    <property type="entry name" value="CID_Nrd1_like"/>
    <property type="match status" value="1"/>
</dbReference>
<comment type="subcellular location">
    <subcellularLocation>
        <location evidence="1">Nucleus</location>
    </subcellularLocation>
</comment>
<dbReference type="PROSITE" id="PS50102">
    <property type="entry name" value="RRM"/>
    <property type="match status" value="1"/>
</dbReference>
<dbReference type="GO" id="GO:0008380">
    <property type="term" value="P:RNA splicing"/>
    <property type="evidence" value="ECO:0007669"/>
    <property type="project" value="UniProtKB-KW"/>
</dbReference>
<feature type="compositionally biased region" description="Polar residues" evidence="8">
    <location>
        <begin position="374"/>
        <end position="390"/>
    </location>
</feature>
<dbReference type="SUPFAM" id="SSF48464">
    <property type="entry name" value="ENTH/VHS domain"/>
    <property type="match status" value="1"/>
</dbReference>
<feature type="domain" description="RRM" evidence="9">
    <location>
        <begin position="478"/>
        <end position="548"/>
    </location>
</feature>
<proteinExistence type="predicted"/>
<dbReference type="GO" id="GO:0071006">
    <property type="term" value="C:U2-type catalytic step 1 spliceosome"/>
    <property type="evidence" value="ECO:0007669"/>
    <property type="project" value="TreeGrafter"/>
</dbReference>
<dbReference type="InterPro" id="IPR012677">
    <property type="entry name" value="Nucleotide-bd_a/b_plait_sf"/>
</dbReference>
<evidence type="ECO:0000256" key="7">
    <source>
        <dbReference type="PROSITE-ProRule" id="PRU00176"/>
    </source>
</evidence>
<dbReference type="InterPro" id="IPR000504">
    <property type="entry name" value="RRM_dom"/>
</dbReference>